<evidence type="ECO:0000313" key="3">
    <source>
        <dbReference type="Proteomes" id="UP000269493"/>
    </source>
</evidence>
<dbReference type="InterPro" id="IPR011990">
    <property type="entry name" value="TPR-like_helical_dom_sf"/>
</dbReference>
<dbReference type="InterPro" id="IPR019734">
    <property type="entry name" value="TPR_rpt"/>
</dbReference>
<accession>A0A495WJ13</accession>
<dbReference type="GeneID" id="92927496"/>
<evidence type="ECO:0000313" key="2">
    <source>
        <dbReference type="EMBL" id="RKT61300.1"/>
    </source>
</evidence>
<keyword evidence="1" id="KW-0802">TPR repeat</keyword>
<sequence length="247" mass="28096">MKRIFIFTILSLCIVSGGKAQQIDYKATAFNLFLNGKISQWPWVINKMVADPKLQDTEGQLEILTYYYGLVGHLMDVGQKKQASENLRKANELAMKLYKTNPDNPLLLGLMSNLTGFQIALSPLKATTLAKGMMNKAKKSIAKGPNDPHVNILYSNILFYMPGIFGGDTEKALQGYKKALQTMEADPELKKNNWMYIQLMVTIGVVEEKRENYVEAQKMYRKVLELYPEYAHVKNVSYPRLLEKMKG</sequence>
<reference evidence="2 3" key="1">
    <citation type="submission" date="2018-10" db="EMBL/GenBank/DDBJ databases">
        <title>Genomic Encyclopedia of Archaeal and Bacterial Type Strains, Phase II (KMG-II): from individual species to whole genera.</title>
        <authorList>
            <person name="Goeker M."/>
        </authorList>
    </citation>
    <scope>NUCLEOTIDE SEQUENCE [LARGE SCALE GENOMIC DNA]</scope>
    <source>
        <strain evidence="2 3">NSB1</strain>
    </source>
</reference>
<dbReference type="Proteomes" id="UP000269493">
    <property type="component" value="Unassembled WGS sequence"/>
</dbReference>
<comment type="caution">
    <text evidence="2">The sequence shown here is derived from an EMBL/GenBank/DDBJ whole genome shotgun (WGS) entry which is preliminary data.</text>
</comment>
<gene>
    <name evidence="2" type="ORF">BC742_0343</name>
</gene>
<keyword evidence="3" id="KW-1185">Reference proteome</keyword>
<dbReference type="EMBL" id="RBXN01000001">
    <property type="protein sequence ID" value="RKT61300.1"/>
    <property type="molecule type" value="Genomic_DNA"/>
</dbReference>
<dbReference type="SUPFAM" id="SSF48452">
    <property type="entry name" value="TPR-like"/>
    <property type="match status" value="1"/>
</dbReference>
<evidence type="ECO:0000256" key="1">
    <source>
        <dbReference type="PROSITE-ProRule" id="PRU00339"/>
    </source>
</evidence>
<name>A0A495WJ13_9BACT</name>
<dbReference type="RefSeq" id="WP_022600645.1">
    <property type="nucleotide sequence ID" value="NZ_KI440785.1"/>
</dbReference>
<protein>
    <submittedName>
        <fullName evidence="2">Uncharacterized protein</fullName>
    </submittedName>
</protein>
<dbReference type="PROSITE" id="PS50005">
    <property type="entry name" value="TPR"/>
    <property type="match status" value="1"/>
</dbReference>
<dbReference type="AlphaFoldDB" id="A0A495WJ13"/>
<dbReference type="Gene3D" id="1.25.40.10">
    <property type="entry name" value="Tetratricopeptide repeat domain"/>
    <property type="match status" value="1"/>
</dbReference>
<feature type="repeat" description="TPR" evidence="1">
    <location>
        <begin position="197"/>
        <end position="230"/>
    </location>
</feature>
<dbReference type="OrthoDB" id="1494029at2"/>
<proteinExistence type="predicted"/>
<organism evidence="2 3">
    <name type="scientific">Coprobacter fastidiosus NSB1 = JCM 33896</name>
    <dbReference type="NCBI Taxonomy" id="1349822"/>
    <lineage>
        <taxon>Bacteria</taxon>
        <taxon>Pseudomonadati</taxon>
        <taxon>Bacteroidota</taxon>
        <taxon>Bacteroidia</taxon>
        <taxon>Bacteroidales</taxon>
        <taxon>Barnesiellaceae</taxon>
        <taxon>Coprobacter</taxon>
    </lineage>
</organism>